<dbReference type="SMART" id="SM00967">
    <property type="entry name" value="SpoU_sub_bind"/>
    <property type="match status" value="1"/>
</dbReference>
<dbReference type="InterPro" id="IPR004441">
    <property type="entry name" value="rRNA_MeTrfase_TrmH"/>
</dbReference>
<accession>A0A450Z064</accession>
<evidence type="ECO:0000313" key="8">
    <source>
        <dbReference type="EMBL" id="VFK47186.1"/>
    </source>
</evidence>
<keyword evidence="5 6" id="KW-0949">S-adenosyl-L-methionine</keyword>
<dbReference type="InterPro" id="IPR029064">
    <property type="entry name" value="Ribosomal_eL30-like_sf"/>
</dbReference>
<evidence type="ECO:0000259" key="7">
    <source>
        <dbReference type="SMART" id="SM00967"/>
    </source>
</evidence>
<dbReference type="CDD" id="cd18103">
    <property type="entry name" value="SpoU-like_RlmB"/>
    <property type="match status" value="1"/>
</dbReference>
<organism evidence="8">
    <name type="scientific">Candidatus Kentrum sp. TC</name>
    <dbReference type="NCBI Taxonomy" id="2126339"/>
    <lineage>
        <taxon>Bacteria</taxon>
        <taxon>Pseudomonadati</taxon>
        <taxon>Pseudomonadota</taxon>
        <taxon>Gammaproteobacteria</taxon>
        <taxon>Candidatus Kentrum</taxon>
    </lineage>
</organism>
<dbReference type="SUPFAM" id="SSF55315">
    <property type="entry name" value="L30e-like"/>
    <property type="match status" value="1"/>
</dbReference>
<protein>
    <recommendedName>
        <fullName evidence="6">23S rRNA (guanosine-2'-O-)-methyltransferase RlmB</fullName>
        <ecNumber evidence="6">2.1.1.185</ecNumber>
    </recommendedName>
    <alternativeName>
        <fullName evidence="6">23S rRNA (guanosine2251 2'-O)-methyltransferase</fullName>
    </alternativeName>
    <alternativeName>
        <fullName evidence="6">23S rRNA Gm2251 2'-O-methyltransferase</fullName>
    </alternativeName>
</protein>
<comment type="function">
    <text evidence="6">Specifically methylates the ribose of guanosine 2251 in 23S rRNA.</text>
</comment>
<dbReference type="SUPFAM" id="SSF75217">
    <property type="entry name" value="alpha/beta knot"/>
    <property type="match status" value="1"/>
</dbReference>
<dbReference type="PANTHER" id="PTHR46429">
    <property type="entry name" value="23S RRNA (GUANOSINE-2'-O-)-METHYLTRANSFERASE RLMB"/>
    <property type="match status" value="1"/>
</dbReference>
<dbReference type="FunFam" id="3.40.1280.10:FF:000008">
    <property type="entry name" value="Group 3 RNA methyltransferase TrmH"/>
    <property type="match status" value="1"/>
</dbReference>
<dbReference type="GO" id="GO:0003723">
    <property type="term" value="F:RNA binding"/>
    <property type="evidence" value="ECO:0007669"/>
    <property type="project" value="InterPro"/>
</dbReference>
<comment type="catalytic activity">
    <reaction evidence="6">
        <text>guanosine(2251) in 23S rRNA + S-adenosyl-L-methionine = 2'-O-methylguanosine(2251) in 23S rRNA + S-adenosyl-L-homocysteine + H(+)</text>
        <dbReference type="Rhea" id="RHEA:24140"/>
        <dbReference type="Rhea" id="RHEA-COMP:10239"/>
        <dbReference type="Rhea" id="RHEA-COMP:10241"/>
        <dbReference type="ChEBI" id="CHEBI:15378"/>
        <dbReference type="ChEBI" id="CHEBI:57856"/>
        <dbReference type="ChEBI" id="CHEBI:59789"/>
        <dbReference type="ChEBI" id="CHEBI:74269"/>
        <dbReference type="ChEBI" id="CHEBI:74445"/>
        <dbReference type="EC" id="2.1.1.185"/>
    </reaction>
</comment>
<evidence type="ECO:0000256" key="1">
    <source>
        <dbReference type="ARBA" id="ARBA00022490"/>
    </source>
</evidence>
<dbReference type="AlphaFoldDB" id="A0A450Z064"/>
<dbReference type="InterPro" id="IPR013123">
    <property type="entry name" value="SpoU_subst-bd"/>
</dbReference>
<feature type="binding site" evidence="6">
    <location>
        <position position="313"/>
    </location>
    <ligand>
        <name>S-adenosyl-L-methionine</name>
        <dbReference type="ChEBI" id="CHEBI:59789"/>
    </ligand>
</feature>
<feature type="binding site" evidence="6">
    <location>
        <position position="322"/>
    </location>
    <ligand>
        <name>S-adenosyl-L-methionine</name>
        <dbReference type="ChEBI" id="CHEBI:59789"/>
    </ligand>
</feature>
<evidence type="ECO:0000256" key="2">
    <source>
        <dbReference type="ARBA" id="ARBA00022552"/>
    </source>
</evidence>
<keyword evidence="2 6" id="KW-0698">rRNA processing</keyword>
<dbReference type="Gene3D" id="3.40.1280.10">
    <property type="match status" value="1"/>
</dbReference>
<dbReference type="Pfam" id="PF00588">
    <property type="entry name" value="SpoU_methylase"/>
    <property type="match status" value="1"/>
</dbReference>
<keyword evidence="3 6" id="KW-0489">Methyltransferase</keyword>
<sequence>MEGSENQEQLRPSSIWNAEPNPGNHACWHFLLLVRVSTHDEGNNSMPRIVEDRNVSKGNKPAPKKNFAQKSFMRRRRDISEKMHPFPSQGRQMDAPMMPTYGGHAVDALLSHGASGATALFFQENRKDSRTLRILRQAEGHKVPLHPVSRKTLDEMTGGARHQGFVLYCANPEPTWQPDHLSRLLRTLSEPALLLVLDGVQDPHNLGACLRSADGAGAHAVVSPRDRAAGLTPTVRKVACGASESVPLIRIVNLARTLDELRNAGVATIGLSGEADESLYEIDMTGPAALVLGGEERGLRRLTRANCDRLARLPMLGAVENLNVSVAAGISLYEVRRQRESHRYPPMAQDKPSPP</sequence>
<dbReference type="InterPro" id="IPR001537">
    <property type="entry name" value="SpoU_MeTrfase"/>
</dbReference>
<feature type="binding site" evidence="6">
    <location>
        <position position="293"/>
    </location>
    <ligand>
        <name>S-adenosyl-L-methionine</name>
        <dbReference type="ChEBI" id="CHEBI:59789"/>
    </ligand>
</feature>
<dbReference type="InterPro" id="IPR029026">
    <property type="entry name" value="tRNA_m1G_MTases_N"/>
</dbReference>
<feature type="domain" description="RNA 2-O ribose methyltransferase substrate binding" evidence="7">
    <location>
        <begin position="99"/>
        <end position="175"/>
    </location>
</feature>
<dbReference type="Pfam" id="PF08032">
    <property type="entry name" value="SpoU_sub_bind"/>
    <property type="match status" value="1"/>
</dbReference>
<comment type="subcellular location">
    <subcellularLocation>
        <location evidence="6">Cytoplasm</location>
    </subcellularLocation>
</comment>
<dbReference type="GO" id="GO:0005829">
    <property type="term" value="C:cytosol"/>
    <property type="evidence" value="ECO:0007669"/>
    <property type="project" value="TreeGrafter"/>
</dbReference>
<evidence type="ECO:0000256" key="3">
    <source>
        <dbReference type="ARBA" id="ARBA00022603"/>
    </source>
</evidence>
<dbReference type="InterPro" id="IPR024915">
    <property type="entry name" value="23S_rRNA_MeTrfase_RlmB"/>
</dbReference>
<dbReference type="PANTHER" id="PTHR46429:SF1">
    <property type="entry name" value="23S RRNA (GUANOSINE-2'-O-)-METHYLTRANSFERASE RLMB"/>
    <property type="match status" value="1"/>
</dbReference>
<proteinExistence type="inferred from homology"/>
<dbReference type="EC" id="2.1.1.185" evidence="6"/>
<dbReference type="InterPro" id="IPR029028">
    <property type="entry name" value="Alpha/beta_knot_MTases"/>
</dbReference>
<dbReference type="EMBL" id="CAADFS010000042">
    <property type="protein sequence ID" value="VFK47186.1"/>
    <property type="molecule type" value="Genomic_DNA"/>
</dbReference>
<keyword evidence="4 6" id="KW-0808">Transferase</keyword>
<reference evidence="8" key="1">
    <citation type="submission" date="2019-02" db="EMBL/GenBank/DDBJ databases">
        <authorList>
            <person name="Gruber-Vodicka R. H."/>
            <person name="Seah K. B. B."/>
        </authorList>
    </citation>
    <scope>NUCLEOTIDE SEQUENCE</scope>
    <source>
        <strain evidence="8">BECK_BZ123</strain>
    </source>
</reference>
<comment type="similarity">
    <text evidence="6">Belongs to the class IV-like SAM-binding methyltransferase superfamily. RNA methyltransferase TrmH family. RlmB subfamily.</text>
</comment>
<dbReference type="HAMAP" id="MF_01887">
    <property type="entry name" value="23SrRNA_methyltr_B"/>
    <property type="match status" value="1"/>
</dbReference>
<evidence type="ECO:0000256" key="5">
    <source>
        <dbReference type="ARBA" id="ARBA00022691"/>
    </source>
</evidence>
<dbReference type="NCBIfam" id="TIGR00186">
    <property type="entry name" value="rRNA_methyl_3"/>
    <property type="match status" value="1"/>
</dbReference>
<dbReference type="Gene3D" id="3.30.1330.30">
    <property type="match status" value="1"/>
</dbReference>
<dbReference type="GO" id="GO:0070039">
    <property type="term" value="F:rRNA (guanosine-2'-O-)-methyltransferase activity"/>
    <property type="evidence" value="ECO:0007669"/>
    <property type="project" value="UniProtKB-UniRule"/>
</dbReference>
<name>A0A450Z064_9GAMM</name>
<gene>
    <name evidence="6" type="primary">rlmB</name>
    <name evidence="8" type="ORF">BECKTC1821D_GA0114238_104222</name>
</gene>
<evidence type="ECO:0000256" key="6">
    <source>
        <dbReference type="HAMAP-Rule" id="MF_01887"/>
    </source>
</evidence>
<evidence type="ECO:0000256" key="4">
    <source>
        <dbReference type="ARBA" id="ARBA00022679"/>
    </source>
</evidence>
<keyword evidence="1 6" id="KW-0963">Cytoplasm</keyword>